<protein>
    <recommendedName>
        <fullName evidence="4">t-SNARE coiled-coil homology domain-containing protein</fullName>
    </recommendedName>
</protein>
<organism evidence="2 3">
    <name type="scientific">Cytobacillus mangrovibacter</name>
    <dbReference type="NCBI Taxonomy" id="3299024"/>
    <lineage>
        <taxon>Bacteria</taxon>
        <taxon>Bacillati</taxon>
        <taxon>Bacillota</taxon>
        <taxon>Bacilli</taxon>
        <taxon>Bacillales</taxon>
        <taxon>Bacillaceae</taxon>
        <taxon>Cytobacillus</taxon>
    </lineage>
</organism>
<keyword evidence="1" id="KW-0175">Coiled coil</keyword>
<keyword evidence="3" id="KW-1185">Reference proteome</keyword>
<comment type="caution">
    <text evidence="2">The sequence shown here is derived from an EMBL/GenBank/DDBJ whole genome shotgun (WGS) entry which is preliminary data.</text>
</comment>
<sequence>MEQETMLKEILNALKVHSESMDQKFKKVDERLDRIESRLDRMENRMDQLENRMDQMDTRLDRIEKKMDGFRIELTEAQETVEFVAVKTIQHEKKIRELHQQ</sequence>
<proteinExistence type="predicted"/>
<evidence type="ECO:0000313" key="2">
    <source>
        <dbReference type="EMBL" id="MFE8696522.1"/>
    </source>
</evidence>
<evidence type="ECO:0000313" key="3">
    <source>
        <dbReference type="Proteomes" id="UP001601058"/>
    </source>
</evidence>
<reference evidence="2 3" key="1">
    <citation type="submission" date="2024-08" db="EMBL/GenBank/DDBJ databases">
        <title>Two novel Cytobacillus novel species.</title>
        <authorList>
            <person name="Liu G."/>
        </authorList>
    </citation>
    <scope>NUCLEOTIDE SEQUENCE [LARGE SCALE GENOMIC DNA]</scope>
    <source>
        <strain evidence="2 3">FJAT-53684</strain>
    </source>
</reference>
<name>A0ABW6JXA3_9BACI</name>
<dbReference type="Proteomes" id="UP001601058">
    <property type="component" value="Unassembled WGS sequence"/>
</dbReference>
<feature type="coiled-coil region" evidence="1">
    <location>
        <begin position="25"/>
        <end position="80"/>
    </location>
</feature>
<gene>
    <name evidence="2" type="ORF">ACFYKT_09255</name>
</gene>
<dbReference type="Gene3D" id="1.20.5.110">
    <property type="match status" value="2"/>
</dbReference>
<evidence type="ECO:0000256" key="1">
    <source>
        <dbReference type="SAM" id="Coils"/>
    </source>
</evidence>
<dbReference type="SUPFAM" id="SSF57997">
    <property type="entry name" value="Tropomyosin"/>
    <property type="match status" value="1"/>
</dbReference>
<dbReference type="EMBL" id="JBIACJ010000004">
    <property type="protein sequence ID" value="MFE8696522.1"/>
    <property type="molecule type" value="Genomic_DNA"/>
</dbReference>
<evidence type="ECO:0008006" key="4">
    <source>
        <dbReference type="Google" id="ProtNLM"/>
    </source>
</evidence>
<accession>A0ABW6JXA3</accession>
<dbReference type="RefSeq" id="WP_389218650.1">
    <property type="nucleotide sequence ID" value="NZ_JBIACJ010000004.1"/>
</dbReference>